<feature type="region of interest" description="Disordered" evidence="1">
    <location>
        <begin position="20"/>
        <end position="39"/>
    </location>
</feature>
<proteinExistence type="predicted"/>
<dbReference type="EMBL" id="CCSD01000055">
    <property type="protein sequence ID" value="CDZ88832.1"/>
    <property type="molecule type" value="Genomic_DNA"/>
</dbReference>
<dbReference type="AlphaFoldDB" id="A0A098BKU3"/>
<gene>
    <name evidence="2" type="ORF">RHRU231_440026</name>
</gene>
<sequence>MTDFTAGLTDRESHVAASAALASFRRTTPPAPTAGQGLL</sequence>
<accession>A0A098BKU3</accession>
<evidence type="ECO:0000313" key="3">
    <source>
        <dbReference type="Proteomes" id="UP000042997"/>
    </source>
</evidence>
<evidence type="ECO:0000256" key="1">
    <source>
        <dbReference type="SAM" id="MobiDB-lite"/>
    </source>
</evidence>
<evidence type="ECO:0000313" key="2">
    <source>
        <dbReference type="EMBL" id="CDZ88832.1"/>
    </source>
</evidence>
<protein>
    <submittedName>
        <fullName evidence="2">Uncharacterized protein</fullName>
    </submittedName>
</protein>
<name>A0A098BKU3_9NOCA</name>
<organism evidence="2 3">
    <name type="scientific">Rhodococcus ruber</name>
    <dbReference type="NCBI Taxonomy" id="1830"/>
    <lineage>
        <taxon>Bacteria</taxon>
        <taxon>Bacillati</taxon>
        <taxon>Actinomycetota</taxon>
        <taxon>Actinomycetes</taxon>
        <taxon>Mycobacteriales</taxon>
        <taxon>Nocardiaceae</taxon>
        <taxon>Rhodococcus</taxon>
    </lineage>
</organism>
<dbReference type="Proteomes" id="UP000042997">
    <property type="component" value="Unassembled WGS sequence"/>
</dbReference>
<reference evidence="2 3" key="1">
    <citation type="journal article" date="2014" name="Genome Announc.">
        <title>Draft Genome Sequence of Propane- and Butane-Oxidizing Actinobacterium Rhodococcus ruber IEGM 231.</title>
        <authorList>
            <person name="Ivshina I.B."/>
            <person name="Kuyukina M.S."/>
            <person name="Krivoruchko A.V."/>
            <person name="Barbe V."/>
            <person name="Fischer C."/>
        </authorList>
    </citation>
    <scope>NUCLEOTIDE SEQUENCE [LARGE SCALE GENOMIC DNA]</scope>
</reference>